<dbReference type="EMBL" id="BNCO01000036">
    <property type="protein sequence ID" value="GIL59774.1"/>
    <property type="molecule type" value="Genomic_DNA"/>
</dbReference>
<feature type="compositionally biased region" description="Acidic residues" evidence="6">
    <location>
        <begin position="159"/>
        <end position="178"/>
    </location>
</feature>
<gene>
    <name evidence="7" type="ORF">Vafri_14495</name>
</gene>
<evidence type="ECO:0000313" key="8">
    <source>
        <dbReference type="Proteomes" id="UP000747399"/>
    </source>
</evidence>
<dbReference type="GO" id="GO:0003688">
    <property type="term" value="F:DNA replication origin binding"/>
    <property type="evidence" value="ECO:0007669"/>
    <property type="project" value="TreeGrafter"/>
</dbReference>
<evidence type="ECO:0000256" key="5">
    <source>
        <dbReference type="ARBA" id="ARBA00023306"/>
    </source>
</evidence>
<feature type="region of interest" description="Disordered" evidence="6">
    <location>
        <begin position="115"/>
        <end position="223"/>
    </location>
</feature>
<dbReference type="SUPFAM" id="SSF64182">
    <property type="entry name" value="DHH phosphoesterases"/>
    <property type="match status" value="1"/>
</dbReference>
<comment type="subcellular location">
    <subcellularLocation>
        <location evidence="1">Nucleus</location>
    </subcellularLocation>
</comment>
<evidence type="ECO:0000256" key="1">
    <source>
        <dbReference type="ARBA" id="ARBA00004123"/>
    </source>
</evidence>
<evidence type="ECO:0000256" key="4">
    <source>
        <dbReference type="ARBA" id="ARBA00023242"/>
    </source>
</evidence>
<organism evidence="7 8">
    <name type="scientific">Volvox africanus</name>
    <dbReference type="NCBI Taxonomy" id="51714"/>
    <lineage>
        <taxon>Eukaryota</taxon>
        <taxon>Viridiplantae</taxon>
        <taxon>Chlorophyta</taxon>
        <taxon>core chlorophytes</taxon>
        <taxon>Chlorophyceae</taxon>
        <taxon>CS clade</taxon>
        <taxon>Chlamydomonadales</taxon>
        <taxon>Volvocaceae</taxon>
        <taxon>Volvox</taxon>
    </lineage>
</organism>
<accession>A0A8J4BEC8</accession>
<dbReference type="Proteomes" id="UP000747399">
    <property type="component" value="Unassembled WGS sequence"/>
</dbReference>
<comment type="similarity">
    <text evidence="2">Belongs to the CDC45 family.</text>
</comment>
<keyword evidence="5" id="KW-0131">Cell cycle</keyword>
<evidence type="ECO:0008006" key="9">
    <source>
        <dbReference type="Google" id="ProtNLM"/>
    </source>
</evidence>
<evidence type="ECO:0000256" key="6">
    <source>
        <dbReference type="SAM" id="MobiDB-lite"/>
    </source>
</evidence>
<dbReference type="PANTHER" id="PTHR10507">
    <property type="entry name" value="CDC45-RELATED PROTEIN"/>
    <property type="match status" value="1"/>
</dbReference>
<reference evidence="7" key="1">
    <citation type="journal article" date="2021" name="Proc. Natl. Acad. Sci. U.S.A.">
        <title>Three genomes in the algal genus Volvox reveal the fate of a haploid sex-determining region after a transition to homothallism.</title>
        <authorList>
            <person name="Yamamoto K."/>
            <person name="Hamaji T."/>
            <person name="Kawai-Toyooka H."/>
            <person name="Matsuzaki R."/>
            <person name="Takahashi F."/>
            <person name="Nishimura Y."/>
            <person name="Kawachi M."/>
            <person name="Noguchi H."/>
            <person name="Minakuchi Y."/>
            <person name="Umen J.G."/>
            <person name="Toyoda A."/>
            <person name="Nozaki H."/>
        </authorList>
    </citation>
    <scope>NUCLEOTIDE SEQUENCE</scope>
    <source>
        <strain evidence="7">NIES-3780</strain>
    </source>
</reference>
<dbReference type="AlphaFoldDB" id="A0A8J4BEC8"/>
<protein>
    <recommendedName>
        <fullName evidence="9">Cell division control protein 45</fullName>
    </recommendedName>
</protein>
<keyword evidence="3" id="KW-0235">DNA replication</keyword>
<dbReference type="GO" id="GO:0003682">
    <property type="term" value="F:chromatin binding"/>
    <property type="evidence" value="ECO:0007669"/>
    <property type="project" value="TreeGrafter"/>
</dbReference>
<keyword evidence="4" id="KW-0539">Nucleus</keyword>
<dbReference type="GO" id="GO:1902977">
    <property type="term" value="P:mitotic DNA replication preinitiation complex assembly"/>
    <property type="evidence" value="ECO:0007669"/>
    <property type="project" value="TreeGrafter"/>
</dbReference>
<evidence type="ECO:0000256" key="2">
    <source>
        <dbReference type="ARBA" id="ARBA00010727"/>
    </source>
</evidence>
<dbReference type="GO" id="GO:0003697">
    <property type="term" value="F:single-stranded DNA binding"/>
    <property type="evidence" value="ECO:0007669"/>
    <property type="project" value="TreeGrafter"/>
</dbReference>
<evidence type="ECO:0000256" key="3">
    <source>
        <dbReference type="ARBA" id="ARBA00022705"/>
    </source>
</evidence>
<proteinExistence type="inferred from homology"/>
<sequence>MIVPGVHLKKVFQAIKTDSNGSEDQSVLCLAACVDADSVCASQLLLNLFNREGLHFSLIPVACYEEVREHCAPLSNAQEVKTVLLLNCGATEDVRSLCNLPSNVRIVIVDHHRPVWHGHNNDDDMDTLVLVDDDDPVPKSAVPVYDQQLDNEVAQSDDSASESDNSDIDDLVDSDGEEERGGKGGERGRKRKRGHNGDGSPRTCGPAARAETAAARRRRAEEVDSYYSDRNGYGKPSSLLLHTLCHELQHDDNFHIWCAIVALTEQLLFQQISKQQYNTWRDVIAHHVAMHQDGDQLDLVQEGSLLSMPRHKVQVEACEDLRLTLLRYWTIEDSLRYTCYVAARLQTWRQKGLDNLRSLLTYMCIPLKHASTAYKGLREVYNGQLRSQLPRFAPQHMLAWDSLHFNSFRLQYKHEELGASDMVFAILGLLTEGEPGDPDSQRTAFNNAQSALHVQRNLHIVERGVELAKQMCQDVVHECGLMITAGKVKGGRSADYRWVNVSDSNAQTNLRFRHPTVLKYMALFLRDATSCRYSSNDARRPMVVAGAPDERGLCCLVSVHAKHIAGNRLQNNPFARPFIETASALNIVPLKSAFENATYHIRKEDVTAFLGKLQDVVADYRAAAQQAQAAQA</sequence>
<dbReference type="GO" id="GO:0000727">
    <property type="term" value="P:double-strand break repair via break-induced replication"/>
    <property type="evidence" value="ECO:0007669"/>
    <property type="project" value="TreeGrafter"/>
</dbReference>
<dbReference type="InterPro" id="IPR003874">
    <property type="entry name" value="CDC45"/>
</dbReference>
<feature type="compositionally biased region" description="Acidic residues" evidence="6">
    <location>
        <begin position="123"/>
        <end position="135"/>
    </location>
</feature>
<dbReference type="GO" id="GO:0031261">
    <property type="term" value="C:DNA replication preinitiation complex"/>
    <property type="evidence" value="ECO:0007669"/>
    <property type="project" value="TreeGrafter"/>
</dbReference>
<keyword evidence="8" id="KW-1185">Reference proteome</keyword>
<dbReference type="InterPro" id="IPR038763">
    <property type="entry name" value="DHH_sf"/>
</dbReference>
<name>A0A8J4BEC8_9CHLO</name>
<comment type="caution">
    <text evidence="7">The sequence shown here is derived from an EMBL/GenBank/DDBJ whole genome shotgun (WGS) entry which is preliminary data.</text>
</comment>
<dbReference type="PANTHER" id="PTHR10507:SF0">
    <property type="entry name" value="CELL DIVISION CONTROL PROTEIN 45 HOMOLOG"/>
    <property type="match status" value="1"/>
</dbReference>
<evidence type="ECO:0000313" key="7">
    <source>
        <dbReference type="EMBL" id="GIL59774.1"/>
    </source>
</evidence>
<dbReference type="GO" id="GO:0006270">
    <property type="term" value="P:DNA replication initiation"/>
    <property type="evidence" value="ECO:0007669"/>
    <property type="project" value="InterPro"/>
</dbReference>
<dbReference type="Pfam" id="PF02724">
    <property type="entry name" value="CDC45"/>
    <property type="match status" value="1"/>
</dbReference>